<evidence type="ECO:0000313" key="3">
    <source>
        <dbReference type="Proteomes" id="UP000265520"/>
    </source>
</evidence>
<feature type="compositionally biased region" description="Pro residues" evidence="1">
    <location>
        <begin position="1"/>
        <end position="11"/>
    </location>
</feature>
<feature type="non-terminal residue" evidence="2">
    <location>
        <position position="1"/>
    </location>
</feature>
<feature type="compositionally biased region" description="Low complexity" evidence="1">
    <location>
        <begin position="35"/>
        <end position="47"/>
    </location>
</feature>
<evidence type="ECO:0000313" key="2">
    <source>
        <dbReference type="EMBL" id="MCI69385.1"/>
    </source>
</evidence>
<proteinExistence type="predicted"/>
<feature type="region of interest" description="Disordered" evidence="1">
    <location>
        <begin position="1"/>
        <end position="58"/>
    </location>
</feature>
<accession>A0A392UCD6</accession>
<name>A0A392UCD6_9FABA</name>
<evidence type="ECO:0000256" key="1">
    <source>
        <dbReference type="SAM" id="MobiDB-lite"/>
    </source>
</evidence>
<comment type="caution">
    <text evidence="2">The sequence shown here is derived from an EMBL/GenBank/DDBJ whole genome shotgun (WGS) entry which is preliminary data.</text>
</comment>
<feature type="compositionally biased region" description="Acidic residues" evidence="1">
    <location>
        <begin position="48"/>
        <end position="58"/>
    </location>
</feature>
<protein>
    <submittedName>
        <fullName evidence="2">Uncharacterized protein</fullName>
    </submittedName>
</protein>
<reference evidence="2 3" key="1">
    <citation type="journal article" date="2018" name="Front. Plant Sci.">
        <title>Red Clover (Trifolium pratense) and Zigzag Clover (T. medium) - A Picture of Genomic Similarities and Differences.</title>
        <authorList>
            <person name="Dluhosova J."/>
            <person name="Istvanek J."/>
            <person name="Nedelnik J."/>
            <person name="Repkova J."/>
        </authorList>
    </citation>
    <scope>NUCLEOTIDE SEQUENCE [LARGE SCALE GENOMIC DNA]</scope>
    <source>
        <strain evidence="3">cv. 10/8</strain>
        <tissue evidence="2">Leaf</tissue>
    </source>
</reference>
<dbReference type="EMBL" id="LXQA010754841">
    <property type="protein sequence ID" value="MCI69385.1"/>
    <property type="molecule type" value="Genomic_DNA"/>
</dbReference>
<dbReference type="Proteomes" id="UP000265520">
    <property type="component" value="Unassembled WGS sequence"/>
</dbReference>
<sequence length="76" mass="8715">YRPFLPGPRPHPSGSFQDILSPSEPVPYVHQYPTQLEEQQQPQQLDQQEQEEEPDEPVVEILVPCGRFIIYPSGNS</sequence>
<organism evidence="2 3">
    <name type="scientific">Trifolium medium</name>
    <dbReference type="NCBI Taxonomy" id="97028"/>
    <lineage>
        <taxon>Eukaryota</taxon>
        <taxon>Viridiplantae</taxon>
        <taxon>Streptophyta</taxon>
        <taxon>Embryophyta</taxon>
        <taxon>Tracheophyta</taxon>
        <taxon>Spermatophyta</taxon>
        <taxon>Magnoliopsida</taxon>
        <taxon>eudicotyledons</taxon>
        <taxon>Gunneridae</taxon>
        <taxon>Pentapetalae</taxon>
        <taxon>rosids</taxon>
        <taxon>fabids</taxon>
        <taxon>Fabales</taxon>
        <taxon>Fabaceae</taxon>
        <taxon>Papilionoideae</taxon>
        <taxon>50 kb inversion clade</taxon>
        <taxon>NPAAA clade</taxon>
        <taxon>Hologalegina</taxon>
        <taxon>IRL clade</taxon>
        <taxon>Trifolieae</taxon>
        <taxon>Trifolium</taxon>
    </lineage>
</organism>
<keyword evidence="3" id="KW-1185">Reference proteome</keyword>
<dbReference type="AlphaFoldDB" id="A0A392UCD6"/>